<feature type="compositionally biased region" description="Low complexity" evidence="1">
    <location>
        <begin position="293"/>
        <end position="319"/>
    </location>
</feature>
<dbReference type="PANTHER" id="PTHR31008:SF5">
    <property type="entry name" value="EXPRESSED PROTEIN"/>
    <property type="match status" value="1"/>
</dbReference>
<feature type="region of interest" description="Disordered" evidence="1">
    <location>
        <begin position="436"/>
        <end position="456"/>
    </location>
</feature>
<sequence length="1103" mass="120001">MHCTITADSPLDYAAFQFSPKRTSYEAYVFGEGKSEKLAEGPFGPLAAHLPAVKEQIEGSENVIRLQLPESLSGASWFTKCTLYRFLHIVGKPEVLRKAGAIENEMAQLEEARRFHLSLYAKGGQDHASNGATDVSCSSDATKNELLRAMDVRLLTLRGELIDAFNLAAGTACSFGQIAHLVEFAQHFGATDLRNSFLKYLALSENNQAGDSEKNDTLSVMEKSDIHATNEFEQRSFGSLAPAGKLQEGEMYPRCGVSPAKIAEVERKSPTESEESSNSSEEERSPVERSRPMIRSASPRRSASPMRRIQIGRSGSRRSTALTIKSLSYFPTKERISVSRETGDASGDEEAADQPIKKPDNLVRRMSVQDAINLFESKQRDLSSDIQKRRASTETGGTSLSANKAVLRRWSAGMGDSATQCETSNQEVFSTTQEVKNDLEEQKETGAPTDFEVVFNPGKQDMVKATETVSDFTVQNNVSDAGDSPKPQDALTQKTDSAEWNRQKEAELNQMLMKMMGSRPMGHQNQIGTNRNQDLLGEQNRGFYDHYKEKRDERLRGENAGKRAEREAKFRAMQEALEQRKAEMASKSTGPSAKTGTPTYATKSQRNSSPSMQQPKREVSKPGPIKKASPRASPVTSTRGATQQLASPRTIAPNKTSTTSATTPTRRKNQSTPPSVAKPGRKIEREPQPTKAVVARKEAQTDSTKRGLKSKMEKEKPSGVRKSVHGVIAAKASPDSATAQAKPSFYSKVTKKSSVVPLESKPFLRKGAGIGPGISKTKGSTQTDDLSKSPETPAQPQVTTVPTIDQVEAPLLPDPGEAQARTLPPEPILPPNEPDPMPELEPEPEPEKPLNSSHNFEKLAISDHYSSVTKNKGGEAVQSVEEITPYKADEDVAAALWAEPEPEPPVACDTSPKVMANRGAFGPAISSPRVRHSLSQMLRADSGEADLISEWGNAENPPAIVYQKDAPKGLKRLLKFARKSRNESIASGLASPSVGSEGEDDGEEAKGVGKRHLDAMALRKSAVQGRGFGFDKAVFNESFDSGSSSKRSVDYRGAHDLMQAQTHMGSFAGQNSSLNQTTASTKGSRSFFSLSTFRSKGSEAKTR</sequence>
<dbReference type="HOGENOM" id="CLU_014547_0_0_1"/>
<gene>
    <name evidence="2" type="ORF">AMTR_s00077p00182530</name>
</gene>
<feature type="region of interest" description="Disordered" evidence="1">
    <location>
        <begin position="376"/>
        <end position="402"/>
    </location>
</feature>
<feature type="region of interest" description="Disordered" evidence="1">
    <location>
        <begin position="476"/>
        <end position="500"/>
    </location>
</feature>
<feature type="region of interest" description="Disordered" evidence="1">
    <location>
        <begin position="1036"/>
        <end position="1085"/>
    </location>
</feature>
<dbReference type="PANTHER" id="PTHR31008">
    <property type="entry name" value="COP1-INTERACTING PROTEIN-RELATED"/>
    <property type="match status" value="1"/>
</dbReference>
<feature type="compositionally biased region" description="Basic and acidic residues" evidence="1">
    <location>
        <begin position="695"/>
        <end position="718"/>
    </location>
</feature>
<dbReference type="AlphaFoldDB" id="W1PB98"/>
<feature type="compositionally biased region" description="Polar residues" evidence="1">
    <location>
        <begin position="1059"/>
        <end position="1083"/>
    </location>
</feature>
<feature type="compositionally biased region" description="Low complexity" evidence="1">
    <location>
        <begin position="790"/>
        <end position="803"/>
    </location>
</feature>
<feature type="region of interest" description="Disordered" evidence="1">
    <location>
        <begin position="763"/>
        <end position="875"/>
    </location>
</feature>
<proteinExistence type="predicted"/>
<dbReference type="EMBL" id="KI394293">
    <property type="protein sequence ID" value="ERN04300.1"/>
    <property type="molecule type" value="Genomic_DNA"/>
</dbReference>
<evidence type="ECO:0000313" key="3">
    <source>
        <dbReference type="Proteomes" id="UP000017836"/>
    </source>
</evidence>
<dbReference type="Gramene" id="ERN04300">
    <property type="protein sequence ID" value="ERN04300"/>
    <property type="gene ID" value="AMTR_s00077p00182530"/>
</dbReference>
<keyword evidence="3" id="KW-1185">Reference proteome</keyword>
<feature type="compositionally biased region" description="Low complexity" evidence="1">
    <location>
        <begin position="652"/>
        <end position="664"/>
    </location>
</feature>
<feature type="compositionally biased region" description="Polar residues" evidence="1">
    <location>
        <begin position="523"/>
        <end position="533"/>
    </location>
</feature>
<feature type="compositionally biased region" description="Pro residues" evidence="1">
    <location>
        <begin position="824"/>
        <end position="835"/>
    </location>
</feature>
<feature type="region of interest" description="Disordered" evidence="1">
    <location>
        <begin position="261"/>
        <end position="322"/>
    </location>
</feature>
<accession>W1PB98</accession>
<protein>
    <recommendedName>
        <fullName evidence="4">COP1-interacting protein 7</fullName>
    </recommendedName>
</protein>
<evidence type="ECO:0008006" key="4">
    <source>
        <dbReference type="Google" id="ProtNLM"/>
    </source>
</evidence>
<feature type="compositionally biased region" description="Polar residues" evidence="1">
    <location>
        <begin position="393"/>
        <end position="402"/>
    </location>
</feature>
<feature type="region of interest" description="Disordered" evidence="1">
    <location>
        <begin position="335"/>
        <end position="363"/>
    </location>
</feature>
<dbReference type="eggNOG" id="ENOG502QQI6">
    <property type="taxonomic scope" value="Eukaryota"/>
</dbReference>
<dbReference type="KEGG" id="atr:18432459"/>
<feature type="region of interest" description="Disordered" evidence="1">
    <location>
        <begin position="519"/>
        <end position="724"/>
    </location>
</feature>
<dbReference type="OrthoDB" id="1687502at2759"/>
<feature type="compositionally biased region" description="Polar residues" evidence="1">
    <location>
        <begin position="586"/>
        <end position="614"/>
    </location>
</feature>
<reference evidence="3" key="1">
    <citation type="journal article" date="2013" name="Science">
        <title>The Amborella genome and the evolution of flowering plants.</title>
        <authorList>
            <consortium name="Amborella Genome Project"/>
        </authorList>
    </citation>
    <scope>NUCLEOTIDE SEQUENCE [LARGE SCALE GENOMIC DNA]</scope>
</reference>
<feature type="compositionally biased region" description="Basic and acidic residues" evidence="1">
    <location>
        <begin position="377"/>
        <end position="392"/>
    </location>
</feature>
<feature type="region of interest" description="Disordered" evidence="1">
    <location>
        <begin position="981"/>
        <end position="1009"/>
    </location>
</feature>
<feature type="compositionally biased region" description="Polar residues" evidence="1">
    <location>
        <begin position="634"/>
        <end position="647"/>
    </location>
</feature>
<feature type="compositionally biased region" description="Basic and acidic residues" evidence="1">
    <location>
        <begin position="543"/>
        <end position="584"/>
    </location>
</feature>
<dbReference type="Proteomes" id="UP000017836">
    <property type="component" value="Unassembled WGS sequence"/>
</dbReference>
<feature type="compositionally biased region" description="Basic and acidic residues" evidence="1">
    <location>
        <begin position="281"/>
        <end position="291"/>
    </location>
</feature>
<evidence type="ECO:0000256" key="1">
    <source>
        <dbReference type="SAM" id="MobiDB-lite"/>
    </source>
</evidence>
<dbReference type="OMA" id="GASEFSW"/>
<evidence type="ECO:0000313" key="2">
    <source>
        <dbReference type="EMBL" id="ERN04300.1"/>
    </source>
</evidence>
<organism evidence="2 3">
    <name type="scientific">Amborella trichopoda</name>
    <dbReference type="NCBI Taxonomy" id="13333"/>
    <lineage>
        <taxon>Eukaryota</taxon>
        <taxon>Viridiplantae</taxon>
        <taxon>Streptophyta</taxon>
        <taxon>Embryophyta</taxon>
        <taxon>Tracheophyta</taxon>
        <taxon>Spermatophyta</taxon>
        <taxon>Magnoliopsida</taxon>
        <taxon>Amborellales</taxon>
        <taxon>Amborellaceae</taxon>
        <taxon>Amborella</taxon>
    </lineage>
</organism>
<name>W1PB98_AMBTC</name>